<feature type="non-terminal residue" evidence="7">
    <location>
        <position position="1"/>
    </location>
</feature>
<dbReference type="PANTHER" id="PTHR19980">
    <property type="entry name" value="RNA CLEAVAGE STIMULATION FACTOR"/>
    <property type="match status" value="1"/>
</dbReference>
<name>A0A1Q3BBS2_CEPFO</name>
<dbReference type="InterPro" id="IPR003107">
    <property type="entry name" value="HAT"/>
</dbReference>
<keyword evidence="8" id="KW-1185">Reference proteome</keyword>
<dbReference type="Pfam" id="PF05843">
    <property type="entry name" value="Suf"/>
    <property type="match status" value="1"/>
</dbReference>
<dbReference type="SMART" id="SM00386">
    <property type="entry name" value="HAT"/>
    <property type="match status" value="9"/>
</dbReference>
<dbReference type="InterPro" id="IPR045243">
    <property type="entry name" value="Rna14-like"/>
</dbReference>
<dbReference type="GO" id="GO:0031124">
    <property type="term" value="P:mRNA 3'-end processing"/>
    <property type="evidence" value="ECO:0007669"/>
    <property type="project" value="InterPro"/>
</dbReference>
<dbReference type="STRING" id="3775.A0A1Q3BBS2"/>
<organism evidence="7 8">
    <name type="scientific">Cephalotus follicularis</name>
    <name type="common">Albany pitcher plant</name>
    <dbReference type="NCBI Taxonomy" id="3775"/>
    <lineage>
        <taxon>Eukaryota</taxon>
        <taxon>Viridiplantae</taxon>
        <taxon>Streptophyta</taxon>
        <taxon>Embryophyta</taxon>
        <taxon>Tracheophyta</taxon>
        <taxon>Spermatophyta</taxon>
        <taxon>Magnoliopsida</taxon>
        <taxon>eudicotyledons</taxon>
        <taxon>Gunneridae</taxon>
        <taxon>Pentapetalae</taxon>
        <taxon>rosids</taxon>
        <taxon>fabids</taxon>
        <taxon>Oxalidales</taxon>
        <taxon>Cephalotaceae</taxon>
        <taxon>Cephalotus</taxon>
    </lineage>
</organism>
<evidence type="ECO:0000256" key="3">
    <source>
        <dbReference type="ARBA" id="ARBA00023242"/>
    </source>
</evidence>
<evidence type="ECO:0000256" key="5">
    <source>
        <dbReference type="SAM" id="MobiDB-lite"/>
    </source>
</evidence>
<dbReference type="InterPro" id="IPR011990">
    <property type="entry name" value="TPR-like_helical_dom_sf"/>
</dbReference>
<feature type="repeat" description="TPR" evidence="4">
    <location>
        <begin position="280"/>
        <end position="313"/>
    </location>
</feature>
<dbReference type="FunCoup" id="A0A1Q3BBS2">
    <property type="interactions" value="3268"/>
</dbReference>
<comment type="caution">
    <text evidence="7">The sequence shown here is derived from an EMBL/GenBank/DDBJ whole genome shotgun (WGS) entry which is preliminary data.</text>
</comment>
<feature type="compositionally biased region" description="Polar residues" evidence="5">
    <location>
        <begin position="722"/>
        <end position="745"/>
    </location>
</feature>
<dbReference type="SUPFAM" id="SSF48452">
    <property type="entry name" value="TPR-like"/>
    <property type="match status" value="1"/>
</dbReference>
<dbReference type="Proteomes" id="UP000187406">
    <property type="component" value="Unassembled WGS sequence"/>
</dbReference>
<dbReference type="PANTHER" id="PTHR19980:SF0">
    <property type="entry name" value="CLEAVAGE STIMULATION FACTOR SUBUNIT 3"/>
    <property type="match status" value="1"/>
</dbReference>
<protein>
    <submittedName>
        <fullName evidence="7">Suf domain-containing protein</fullName>
    </submittedName>
</protein>
<sequence>KMASSFDNNNTNSNMYSNPESAEILARNALKLGITQATPIYEQLLAVYPTSAKYWKQYVDAQMAVNNYDAVRNIFSRCLFNCLHIPLWRSYIHFIKRVNENKGVAALDDTKTAFEFALNNVGDDIASGPLWVDFVSFLKSLPSGNPRDESQRMNSLRKAYQKAIVTPNNCADQLWREYECFENGVSRQLAKGLLSDYQGKFNSAKAVYRERKKYVDEIDWGMLAVVPTWSGTNKEESQWLAWKRFLGFEKGNPQRIDSDLFKKRVAFTYEQCLMYLCHYPDIWYDYAMWRVKSGDVDAAVKVFERGLKVIPSSEILKYAYAEMEESRGMVKNAKRIYEGILGDGDDASTGLARIQFIRFLRRTEGVEAARKYFVEASKSPDCTYQVYVAYAMLAFCLDKDQKVARNVFEAGFKRFMNEPVYVLAYVDFLYTLNDDNNIRALFERALSSLPPENSVEVWERFVQFEQSFGDLASMLKVEQRRKEALARIGEDGASILEDSLQDVVSRYTFRDLLPCSTKDLDLLARQDCLAKNISKKAEKGPLGMTNDSAVSANVNYPDTSRMVVYDPIQKPETGSTPSTIAPGVQVASNTLPNLVTDTVDDILKATPALVAFLANLPAVEGPRPDVDVVISILLQSDIPIKQMGKSGTPLSQLLTAPAPSTSNLSNSSKSHGSSFQPSRGRQSRKRKDIDSQDEDETVQRQPPPQDAFQMRHNMKAQKARVGTTSQSGSVSYGSARSGDLSVTSS</sequence>
<evidence type="ECO:0000313" key="7">
    <source>
        <dbReference type="EMBL" id="GAV65335.1"/>
    </source>
</evidence>
<keyword evidence="4" id="KW-0802">TPR repeat</keyword>
<dbReference type="InterPro" id="IPR019734">
    <property type="entry name" value="TPR_rpt"/>
</dbReference>
<dbReference type="PROSITE" id="PS50005">
    <property type="entry name" value="TPR"/>
    <property type="match status" value="1"/>
</dbReference>
<dbReference type="InterPro" id="IPR008847">
    <property type="entry name" value="Suf"/>
</dbReference>
<feature type="region of interest" description="Disordered" evidence="5">
    <location>
        <begin position="651"/>
        <end position="745"/>
    </location>
</feature>
<dbReference type="InParanoid" id="A0A1Q3BBS2"/>
<proteinExistence type="predicted"/>
<dbReference type="GO" id="GO:0005634">
    <property type="term" value="C:nucleus"/>
    <property type="evidence" value="ECO:0007669"/>
    <property type="project" value="UniProtKB-SubCell"/>
</dbReference>
<dbReference type="FunFam" id="1.25.40.1040:FF:000005">
    <property type="entry name" value="Cleavage stimulation factor subunit 77"/>
    <property type="match status" value="1"/>
</dbReference>
<evidence type="ECO:0000259" key="6">
    <source>
        <dbReference type="Pfam" id="PF05843"/>
    </source>
</evidence>
<feature type="compositionally biased region" description="Low complexity" evidence="5">
    <location>
        <begin position="660"/>
        <end position="674"/>
    </location>
</feature>
<evidence type="ECO:0000256" key="1">
    <source>
        <dbReference type="ARBA" id="ARBA00004123"/>
    </source>
</evidence>
<feature type="domain" description="Suppressor of forked" evidence="6">
    <location>
        <begin position="20"/>
        <end position="520"/>
    </location>
</feature>
<evidence type="ECO:0000313" key="8">
    <source>
        <dbReference type="Proteomes" id="UP000187406"/>
    </source>
</evidence>
<evidence type="ECO:0000256" key="2">
    <source>
        <dbReference type="ARBA" id="ARBA00022737"/>
    </source>
</evidence>
<reference evidence="8" key="1">
    <citation type="submission" date="2016-04" db="EMBL/GenBank/DDBJ databases">
        <title>Cephalotus genome sequencing.</title>
        <authorList>
            <person name="Fukushima K."/>
            <person name="Hasebe M."/>
            <person name="Fang X."/>
        </authorList>
    </citation>
    <scope>NUCLEOTIDE SEQUENCE [LARGE SCALE GENOMIC DNA]</scope>
    <source>
        <strain evidence="8">cv. St1</strain>
    </source>
</reference>
<dbReference type="OrthoDB" id="26282at2759"/>
<keyword evidence="3" id="KW-0539">Nucleus</keyword>
<accession>A0A1Q3BBS2</accession>
<comment type="subcellular location">
    <subcellularLocation>
        <location evidence="1">Nucleus</location>
    </subcellularLocation>
</comment>
<dbReference type="AlphaFoldDB" id="A0A1Q3BBS2"/>
<dbReference type="Gene3D" id="1.25.40.1040">
    <property type="match status" value="1"/>
</dbReference>
<keyword evidence="2" id="KW-0677">Repeat</keyword>
<gene>
    <name evidence="7" type="ORF">CFOL_v3_08850</name>
</gene>
<dbReference type="GO" id="GO:0003729">
    <property type="term" value="F:mRNA binding"/>
    <property type="evidence" value="ECO:0007669"/>
    <property type="project" value="TreeGrafter"/>
</dbReference>
<evidence type="ECO:0000256" key="4">
    <source>
        <dbReference type="PROSITE-ProRule" id="PRU00339"/>
    </source>
</evidence>
<dbReference type="EMBL" id="BDDD01000402">
    <property type="protein sequence ID" value="GAV65335.1"/>
    <property type="molecule type" value="Genomic_DNA"/>
</dbReference>